<dbReference type="RefSeq" id="WP_008313049.1">
    <property type="nucleotide sequence ID" value="NZ_AOLW01000050.1"/>
</dbReference>
<dbReference type="AlphaFoldDB" id="M0K748"/>
<dbReference type="InterPro" id="IPR011059">
    <property type="entry name" value="Metal-dep_hydrolase_composite"/>
</dbReference>
<comment type="caution">
    <text evidence="3">The sequence shown here is derived from an EMBL/GenBank/DDBJ whole genome shotgun (WGS) entry which is preliminary data.</text>
</comment>
<dbReference type="InterPro" id="IPR050287">
    <property type="entry name" value="MTA/SAH_deaminase"/>
</dbReference>
<dbReference type="InterPro" id="IPR006680">
    <property type="entry name" value="Amidohydro-rel"/>
</dbReference>
<keyword evidence="4" id="KW-1185">Reference proteome</keyword>
<dbReference type="PANTHER" id="PTHR43794">
    <property type="entry name" value="AMINOHYDROLASE SSNA-RELATED"/>
    <property type="match status" value="1"/>
</dbReference>
<dbReference type="Pfam" id="PF01979">
    <property type="entry name" value="Amidohydro_1"/>
    <property type="match status" value="1"/>
</dbReference>
<name>M0K748_9EURY</name>
<evidence type="ECO:0000313" key="3">
    <source>
        <dbReference type="EMBL" id="EMA15979.1"/>
    </source>
</evidence>
<evidence type="ECO:0000313" key="4">
    <source>
        <dbReference type="Proteomes" id="UP000011623"/>
    </source>
</evidence>
<feature type="domain" description="Amidohydrolase-related" evidence="2">
    <location>
        <begin position="58"/>
        <end position="412"/>
    </location>
</feature>
<accession>M0K748</accession>
<dbReference type="GO" id="GO:0016810">
    <property type="term" value="F:hydrolase activity, acting on carbon-nitrogen (but not peptide) bonds"/>
    <property type="evidence" value="ECO:0007669"/>
    <property type="project" value="InterPro"/>
</dbReference>
<evidence type="ECO:0000256" key="1">
    <source>
        <dbReference type="ARBA" id="ARBA00022801"/>
    </source>
</evidence>
<dbReference type="Proteomes" id="UP000011623">
    <property type="component" value="Unassembled WGS sequence"/>
</dbReference>
<keyword evidence="1 3" id="KW-0378">Hydrolase</keyword>
<dbReference type="EMBL" id="AOLW01000050">
    <property type="protein sequence ID" value="EMA15979.1"/>
    <property type="molecule type" value="Genomic_DNA"/>
</dbReference>
<dbReference type="SUPFAM" id="SSF51338">
    <property type="entry name" value="Composite domain of metallo-dependent hydrolases"/>
    <property type="match status" value="1"/>
</dbReference>
<dbReference type="PANTHER" id="PTHR43794:SF11">
    <property type="entry name" value="AMIDOHYDROLASE-RELATED DOMAIN-CONTAINING PROTEIN"/>
    <property type="match status" value="1"/>
</dbReference>
<dbReference type="Gene3D" id="2.30.40.10">
    <property type="entry name" value="Urease, subunit C, domain 1"/>
    <property type="match status" value="1"/>
</dbReference>
<organism evidence="3 4">
    <name type="scientific">Haloarcula amylolytica JCM 13557</name>
    <dbReference type="NCBI Taxonomy" id="1227452"/>
    <lineage>
        <taxon>Archaea</taxon>
        <taxon>Methanobacteriati</taxon>
        <taxon>Methanobacteriota</taxon>
        <taxon>Stenosarchaea group</taxon>
        <taxon>Halobacteria</taxon>
        <taxon>Halobacteriales</taxon>
        <taxon>Haloarculaceae</taxon>
        <taxon>Haloarcula</taxon>
    </lineage>
</organism>
<gene>
    <name evidence="3" type="ORF">C442_18594</name>
</gene>
<evidence type="ECO:0000259" key="2">
    <source>
        <dbReference type="Pfam" id="PF01979"/>
    </source>
</evidence>
<dbReference type="Gene3D" id="3.20.20.140">
    <property type="entry name" value="Metal-dependent hydrolases"/>
    <property type="match status" value="1"/>
</dbReference>
<dbReference type="SUPFAM" id="SSF51556">
    <property type="entry name" value="Metallo-dependent hydrolases"/>
    <property type="match status" value="1"/>
</dbReference>
<reference evidence="3 4" key="1">
    <citation type="journal article" date="2014" name="PLoS Genet.">
        <title>Phylogenetically driven sequencing of extremely halophilic archaea reveals strategies for static and dynamic osmo-response.</title>
        <authorList>
            <person name="Becker E.A."/>
            <person name="Seitzer P.M."/>
            <person name="Tritt A."/>
            <person name="Larsen D."/>
            <person name="Krusor M."/>
            <person name="Yao A.I."/>
            <person name="Wu D."/>
            <person name="Madern D."/>
            <person name="Eisen J.A."/>
            <person name="Darling A.E."/>
            <person name="Facciotti M.T."/>
        </authorList>
    </citation>
    <scope>NUCLEOTIDE SEQUENCE [LARGE SCALE GENOMIC DNA]</scope>
    <source>
        <strain evidence="3 4">JCM 13557</strain>
    </source>
</reference>
<dbReference type="PATRIC" id="fig|1227452.3.peg.3698"/>
<dbReference type="InterPro" id="IPR032466">
    <property type="entry name" value="Metal_Hydrolase"/>
</dbReference>
<proteinExistence type="predicted"/>
<protein>
    <submittedName>
        <fullName evidence="3">Cytosine deaminase-like metal-dependent hydrolase</fullName>
    </submittedName>
</protein>
<sequence>MTDLLIHDAFVLTVDDQNTVFKEGTVIVDEDEIITVRSTEPPDRSADADRVIDGTGKIVMPGLINAHAHLEPSALRGLYSDIGYEELLVDMIVLCRQLVDTELDYLAEAGFKLAALNFIRSGITTVSTMDIRPEIGVPVLGEAGMRATMGPMITDLFWDEPAGRQLDRAESFVRAYHDTYDGRVRGMFCPHDDITLTRDMWESVAELASGYDVRVHTHLLEDSISNLNARVNDGEDSLALLEDVGLLNDRLVVAHFRSADEEDVHRIAETGASIVHCPSVFAYWSPDETCDWMPLPSLRERDATIGLGLDDHYFHDSFDMFGEARQTRLMANHEWTANQIQSPELIRMLTSKGAAALGIDDHTGSLEPGKKSDLIVLDVDDPCCKPLTNVSSLVTNMVTRQDVELVVVDGTVLFEDDVVRTMDGESVVREAERALQRYENESGWDISITGVSRPDVLSTIRDLPKRGPAHLIGRLAYQKVKETFTF</sequence>